<feature type="region of interest" description="Disordered" evidence="1">
    <location>
        <begin position="1"/>
        <end position="30"/>
    </location>
</feature>
<feature type="compositionally biased region" description="Basic residues" evidence="1">
    <location>
        <begin position="12"/>
        <end position="23"/>
    </location>
</feature>
<dbReference type="AlphaFoldDB" id="A0A7G2CMH4"/>
<proteinExistence type="predicted"/>
<dbReference type="VEuPathDB" id="TriTrypDB:ADEAN_000778200"/>
<gene>
    <name evidence="2" type="ORF">ADEAN_000778200</name>
</gene>
<feature type="region of interest" description="Disordered" evidence="1">
    <location>
        <begin position="50"/>
        <end position="76"/>
    </location>
</feature>
<reference evidence="2 3" key="1">
    <citation type="submission" date="2020-08" db="EMBL/GenBank/DDBJ databases">
        <authorList>
            <person name="Newling K."/>
            <person name="Davey J."/>
            <person name="Forrester S."/>
        </authorList>
    </citation>
    <scope>NUCLEOTIDE SEQUENCE [LARGE SCALE GENOMIC DNA]</scope>
    <source>
        <strain evidence="3">Crithidia deanei Carvalho (ATCC PRA-265)</strain>
    </source>
</reference>
<dbReference type="Proteomes" id="UP000515908">
    <property type="component" value="Chromosome 16"/>
</dbReference>
<evidence type="ECO:0000313" key="3">
    <source>
        <dbReference type="Proteomes" id="UP000515908"/>
    </source>
</evidence>
<feature type="region of interest" description="Disordered" evidence="1">
    <location>
        <begin position="130"/>
        <end position="231"/>
    </location>
</feature>
<protein>
    <submittedName>
        <fullName evidence="2">Uncharacterized protein</fullName>
    </submittedName>
</protein>
<evidence type="ECO:0000313" key="2">
    <source>
        <dbReference type="EMBL" id="CAD2220267.1"/>
    </source>
</evidence>
<sequence>MPPPPPRDPTKVKRTRKVSRSTVKRPETDYTAKLRTPYDFALHLDAFPARPVEGERPPPMDVGNGGQAATASPERTFMDETPLTVLAPCERRVSPIQTPADISIVNPLPLPEEYPTGYTDYHYTGRVESEPAVFPSTTPPSFQNDPIGYNPPTPPYNVPYCHDGNSLLNGPPQLASTPPPSPQPLSFPNPPPMSLPLPTNPSPYTVPTYPNYSDVPGSPPRRNSTPPPYSEVLSSLFPTRHPEYDGYRAQPSNSLFSGRDAPQFNLPSIHRRYSSTRGCPVEHYKSQEMGLEFCAYCGASLLPPGVPPRVTPQTCTNAHYRRGGDMQAFLYCVTCGSPLVERETASPWAGVHLPQFETRNASTTGADVVKLKELLGKQEAEYHLHTTSPPTYADISGEDTKMVDLVLDKLLRAFSVGGCHGNCGLPGCLVCRKDHGTPQEPQESAPQSPFEKKELVADSVGCGEMGKRQLVFSGPAVSISHYHYYK</sequence>
<dbReference type="EMBL" id="LR877160">
    <property type="protein sequence ID" value="CAD2220267.1"/>
    <property type="molecule type" value="Genomic_DNA"/>
</dbReference>
<accession>A0A7G2CMH4</accession>
<evidence type="ECO:0000256" key="1">
    <source>
        <dbReference type="SAM" id="MobiDB-lite"/>
    </source>
</evidence>
<feature type="compositionally biased region" description="Pro residues" evidence="1">
    <location>
        <begin position="177"/>
        <end position="201"/>
    </location>
</feature>
<keyword evidence="3" id="KW-1185">Reference proteome</keyword>
<organism evidence="2 3">
    <name type="scientific">Angomonas deanei</name>
    <dbReference type="NCBI Taxonomy" id="59799"/>
    <lineage>
        <taxon>Eukaryota</taxon>
        <taxon>Discoba</taxon>
        <taxon>Euglenozoa</taxon>
        <taxon>Kinetoplastea</taxon>
        <taxon>Metakinetoplastina</taxon>
        <taxon>Trypanosomatida</taxon>
        <taxon>Trypanosomatidae</taxon>
        <taxon>Strigomonadinae</taxon>
        <taxon>Angomonas</taxon>
    </lineage>
</organism>
<feature type="compositionally biased region" description="Polar residues" evidence="1">
    <location>
        <begin position="135"/>
        <end position="144"/>
    </location>
</feature>
<name>A0A7G2CMH4_9TRYP</name>